<dbReference type="AlphaFoldDB" id="A0A1L9SQA2"/>
<dbReference type="Proteomes" id="UP000184188">
    <property type="component" value="Unassembled WGS sequence"/>
</dbReference>
<feature type="compositionally biased region" description="Acidic residues" evidence="1">
    <location>
        <begin position="94"/>
        <end position="130"/>
    </location>
</feature>
<proteinExistence type="predicted"/>
<evidence type="ECO:0000313" key="2">
    <source>
        <dbReference type="EMBL" id="OJJ49263.1"/>
    </source>
</evidence>
<name>A0A1L9SQA2_9EURO</name>
<feature type="region of interest" description="Disordered" evidence="1">
    <location>
        <begin position="79"/>
        <end position="151"/>
    </location>
</feature>
<gene>
    <name evidence="2" type="ORF">ASPZODRAFT_150179</name>
</gene>
<dbReference type="GeneID" id="34612054"/>
<dbReference type="VEuPathDB" id="FungiDB:ASPZODRAFT_150179"/>
<reference evidence="3" key="1">
    <citation type="journal article" date="2017" name="Genome Biol.">
        <title>Comparative genomics reveals high biological diversity and specific adaptations in the industrially and medically important fungal genus Aspergillus.</title>
        <authorList>
            <person name="de Vries R.P."/>
            <person name="Riley R."/>
            <person name="Wiebenga A."/>
            <person name="Aguilar-Osorio G."/>
            <person name="Amillis S."/>
            <person name="Uchima C.A."/>
            <person name="Anderluh G."/>
            <person name="Asadollahi M."/>
            <person name="Askin M."/>
            <person name="Barry K."/>
            <person name="Battaglia E."/>
            <person name="Bayram O."/>
            <person name="Benocci T."/>
            <person name="Braus-Stromeyer S.A."/>
            <person name="Caldana C."/>
            <person name="Canovas D."/>
            <person name="Cerqueira G.C."/>
            <person name="Chen F."/>
            <person name="Chen W."/>
            <person name="Choi C."/>
            <person name="Clum A."/>
            <person name="Dos Santos R.A."/>
            <person name="Damasio A.R."/>
            <person name="Diallinas G."/>
            <person name="Emri T."/>
            <person name="Fekete E."/>
            <person name="Flipphi M."/>
            <person name="Freyberg S."/>
            <person name="Gallo A."/>
            <person name="Gournas C."/>
            <person name="Habgood R."/>
            <person name="Hainaut M."/>
            <person name="Harispe M.L."/>
            <person name="Henrissat B."/>
            <person name="Hilden K.S."/>
            <person name="Hope R."/>
            <person name="Hossain A."/>
            <person name="Karabika E."/>
            <person name="Karaffa L."/>
            <person name="Karanyi Z."/>
            <person name="Krasevec N."/>
            <person name="Kuo A."/>
            <person name="Kusch H."/>
            <person name="LaButti K."/>
            <person name="Lagendijk E.L."/>
            <person name="Lapidus A."/>
            <person name="Levasseur A."/>
            <person name="Lindquist E."/>
            <person name="Lipzen A."/>
            <person name="Logrieco A.F."/>
            <person name="MacCabe A."/>
            <person name="Maekelae M.R."/>
            <person name="Malavazi I."/>
            <person name="Melin P."/>
            <person name="Meyer V."/>
            <person name="Mielnichuk N."/>
            <person name="Miskei M."/>
            <person name="Molnar A.P."/>
            <person name="Mule G."/>
            <person name="Ngan C.Y."/>
            <person name="Orejas M."/>
            <person name="Orosz E."/>
            <person name="Ouedraogo J.P."/>
            <person name="Overkamp K.M."/>
            <person name="Park H.-S."/>
            <person name="Perrone G."/>
            <person name="Piumi F."/>
            <person name="Punt P.J."/>
            <person name="Ram A.F."/>
            <person name="Ramon A."/>
            <person name="Rauscher S."/>
            <person name="Record E."/>
            <person name="Riano-Pachon D.M."/>
            <person name="Robert V."/>
            <person name="Roehrig J."/>
            <person name="Ruller R."/>
            <person name="Salamov A."/>
            <person name="Salih N.S."/>
            <person name="Samson R.A."/>
            <person name="Sandor E."/>
            <person name="Sanguinetti M."/>
            <person name="Schuetze T."/>
            <person name="Sepcic K."/>
            <person name="Shelest E."/>
            <person name="Sherlock G."/>
            <person name="Sophianopoulou V."/>
            <person name="Squina F.M."/>
            <person name="Sun H."/>
            <person name="Susca A."/>
            <person name="Todd R.B."/>
            <person name="Tsang A."/>
            <person name="Unkles S.E."/>
            <person name="van de Wiele N."/>
            <person name="van Rossen-Uffink D."/>
            <person name="Oliveira J.V."/>
            <person name="Vesth T.C."/>
            <person name="Visser J."/>
            <person name="Yu J.-H."/>
            <person name="Zhou M."/>
            <person name="Andersen M.R."/>
            <person name="Archer D.B."/>
            <person name="Baker S.E."/>
            <person name="Benoit I."/>
            <person name="Brakhage A.A."/>
            <person name="Braus G.H."/>
            <person name="Fischer R."/>
            <person name="Frisvad J.C."/>
            <person name="Goldman G.H."/>
            <person name="Houbraken J."/>
            <person name="Oakley B."/>
            <person name="Pocsi I."/>
            <person name="Scazzocchio C."/>
            <person name="Seiboth B."/>
            <person name="vanKuyk P.A."/>
            <person name="Wortman J."/>
            <person name="Dyer P.S."/>
            <person name="Grigoriev I.V."/>
        </authorList>
    </citation>
    <scope>NUCLEOTIDE SEQUENCE [LARGE SCALE GENOMIC DNA]</scope>
    <source>
        <strain evidence="3">CBS 506.65</strain>
    </source>
</reference>
<dbReference type="EMBL" id="KV878338">
    <property type="protein sequence ID" value="OJJ49263.1"/>
    <property type="molecule type" value="Genomic_DNA"/>
</dbReference>
<evidence type="ECO:0000313" key="3">
    <source>
        <dbReference type="Proteomes" id="UP000184188"/>
    </source>
</evidence>
<dbReference type="OrthoDB" id="4199007at2759"/>
<keyword evidence="3" id="KW-1185">Reference proteome</keyword>
<protein>
    <submittedName>
        <fullName evidence="2">Uncharacterized protein</fullName>
    </submittedName>
</protein>
<dbReference type="RefSeq" id="XP_022583773.1">
    <property type="nucleotide sequence ID" value="XM_022725589.1"/>
</dbReference>
<organism evidence="2 3">
    <name type="scientific">Penicilliopsis zonata CBS 506.65</name>
    <dbReference type="NCBI Taxonomy" id="1073090"/>
    <lineage>
        <taxon>Eukaryota</taxon>
        <taxon>Fungi</taxon>
        <taxon>Dikarya</taxon>
        <taxon>Ascomycota</taxon>
        <taxon>Pezizomycotina</taxon>
        <taxon>Eurotiomycetes</taxon>
        <taxon>Eurotiomycetidae</taxon>
        <taxon>Eurotiales</taxon>
        <taxon>Aspergillaceae</taxon>
        <taxon>Penicilliopsis</taxon>
    </lineage>
</organism>
<evidence type="ECO:0000256" key="1">
    <source>
        <dbReference type="SAM" id="MobiDB-lite"/>
    </source>
</evidence>
<accession>A0A1L9SQA2</accession>
<sequence>MIGNHSVKRDSWESLSSAFSHLEVSISQDSCYGSDDISVLSAIPPTSVTSGEIPSLDYRPGPPLRTALKSILKKPCTTVDDDSDFESGYGSELSDSEDDMEIVNEDDITDEEDDEEDEDEEEDDDDDDGDHDSYHDSVWDDDAPELTEAGRGSDLFDDSFICFESMVRFNTTIEYIDAVDPPDEDGGSDSQITLHEMMELAQTLNGSPGPLDEFAVSHFAADGAHAGHEAAYQAMLDSLSDHARDEIDLDRRLFAAYVNGINGIADYGQRAHLHAHVADLQRGRVKSPFLETDTTVGIYLDQVLNHVIGTFRHLVTRQEFDELLQLTGGCQAQAQAQGQAPASDWKEGSAGLAPKRSLLGKIEQLLRERLAGGLVEVGGDEMGFFAGGVAYALEDRHYTWSE</sequence>